<evidence type="ECO:0000313" key="2">
    <source>
        <dbReference type="EMBL" id="KAG9688443.1"/>
    </source>
</evidence>
<feature type="compositionally biased region" description="Pro residues" evidence="1">
    <location>
        <begin position="97"/>
        <end position="107"/>
    </location>
</feature>
<feature type="compositionally biased region" description="Low complexity" evidence="1">
    <location>
        <begin position="9"/>
        <end position="41"/>
    </location>
</feature>
<evidence type="ECO:0000313" key="3">
    <source>
        <dbReference type="Proteomes" id="UP000779574"/>
    </source>
</evidence>
<evidence type="ECO:0000256" key="1">
    <source>
        <dbReference type="SAM" id="MobiDB-lite"/>
    </source>
</evidence>
<dbReference type="AlphaFoldDB" id="A0A9P8EEN4"/>
<dbReference type="OrthoDB" id="270171at2759"/>
<protein>
    <submittedName>
        <fullName evidence="2">Uncharacterized protein</fullName>
    </submittedName>
</protein>
<accession>A0A9P8EEN4</accession>
<feature type="region of interest" description="Disordered" evidence="1">
    <location>
        <begin position="84"/>
        <end position="142"/>
    </location>
</feature>
<gene>
    <name evidence="2" type="ORF">KCU76_g9612</name>
</gene>
<feature type="compositionally biased region" description="Low complexity" evidence="1">
    <location>
        <begin position="464"/>
        <end position="480"/>
    </location>
</feature>
<sequence length="633" mass="69043">MQRLGWQHSSSGSSSNPWLSPPNSDGPQSQLQSQPQLRLPLQPQPPSTKAIATDQRRTNAPDVVPCVRKPGRVADRIRAINSLQQLPSNIPKKSIEPVPPLNPPTTLPPEDAFRRASPFLRRDSAQSPIRPETPLSQSRPHRSPLVYCPMPKRYQPQLSANIEKEAMPTDSQPMCYRHGRKLKLRKSVPAGMDRAFSGAYIPTGHRIRQQVDPLSPWAVGTRLAKTSGTTVSPDVCPDCLAEQRIMERETDMYKQTSSTRVDKPLQSATSSIFTERGTPPEPDQPSNVLVGTTIDNQTVKVPGVTVSELPPDKFDSIVATDLGDMIDAIIVEHSGSLDKVISNIRNGMPDSDWTQKLSRDLTKVSEAVAFLPEDNIRQAPAFSGNINGRRSIILDASPDSLRKRAKTMPELLDLVDAATAEFSMTSSNSREQIFNLDRPFMPGGFPKSPSTLPSAIVDPAITSPAVPSSSSAQSIESVPSFTSPQASRPTFASEQLVANNQIPQSSPITTSATLTDCQASEADEDEATLVESERSPPSLNPSSKAIEDKGGPGAASTTQQRSRIPKASTITLIMPLYVSSDAPRIDQVRPKPSVVAKQHQQQRTFQQGWLREAAVAERAERRSRSRSRGATRV</sequence>
<organism evidence="2 3">
    <name type="scientific">Aureobasidium melanogenum</name>
    <name type="common">Aureobasidium pullulans var. melanogenum</name>
    <dbReference type="NCBI Taxonomy" id="46634"/>
    <lineage>
        <taxon>Eukaryota</taxon>
        <taxon>Fungi</taxon>
        <taxon>Dikarya</taxon>
        <taxon>Ascomycota</taxon>
        <taxon>Pezizomycotina</taxon>
        <taxon>Dothideomycetes</taxon>
        <taxon>Dothideomycetidae</taxon>
        <taxon>Dothideales</taxon>
        <taxon>Saccotheciaceae</taxon>
        <taxon>Aureobasidium</taxon>
    </lineage>
</organism>
<proteinExistence type="predicted"/>
<dbReference type="EMBL" id="JAHFXF010000403">
    <property type="protein sequence ID" value="KAG9688443.1"/>
    <property type="molecule type" value="Genomic_DNA"/>
</dbReference>
<reference evidence="2" key="1">
    <citation type="journal article" date="2021" name="J Fungi (Basel)">
        <title>Virulence traits and population genomics of the black yeast Aureobasidium melanogenum.</title>
        <authorList>
            <person name="Cernosa A."/>
            <person name="Sun X."/>
            <person name="Gostincar C."/>
            <person name="Fang C."/>
            <person name="Gunde-Cimerman N."/>
            <person name="Song Z."/>
        </authorList>
    </citation>
    <scope>NUCLEOTIDE SEQUENCE</scope>
    <source>
        <strain evidence="2">EXF-9911</strain>
    </source>
</reference>
<feature type="non-terminal residue" evidence="2">
    <location>
        <position position="633"/>
    </location>
</feature>
<dbReference type="Proteomes" id="UP000779574">
    <property type="component" value="Unassembled WGS sequence"/>
</dbReference>
<comment type="caution">
    <text evidence="2">The sequence shown here is derived from an EMBL/GenBank/DDBJ whole genome shotgun (WGS) entry which is preliminary data.</text>
</comment>
<feature type="region of interest" description="Disordered" evidence="1">
    <location>
        <begin position="464"/>
        <end position="487"/>
    </location>
</feature>
<feature type="compositionally biased region" description="Polar residues" evidence="1">
    <location>
        <begin position="502"/>
        <end position="518"/>
    </location>
</feature>
<feature type="region of interest" description="Disordered" evidence="1">
    <location>
        <begin position="1"/>
        <end position="66"/>
    </location>
</feature>
<name>A0A9P8EEN4_AURME</name>
<reference evidence="2" key="2">
    <citation type="submission" date="2021-08" db="EMBL/GenBank/DDBJ databases">
        <authorList>
            <person name="Gostincar C."/>
            <person name="Sun X."/>
            <person name="Song Z."/>
            <person name="Gunde-Cimerman N."/>
        </authorList>
    </citation>
    <scope>NUCLEOTIDE SEQUENCE</scope>
    <source>
        <strain evidence="2">EXF-9911</strain>
    </source>
</reference>
<feature type="region of interest" description="Disordered" evidence="1">
    <location>
        <begin position="502"/>
        <end position="567"/>
    </location>
</feature>